<accession>A0ABT4UGX9</accession>
<organism evidence="1 2">
    <name type="scientific">Polluticaenibacter yanchengensis</name>
    <dbReference type="NCBI Taxonomy" id="3014562"/>
    <lineage>
        <taxon>Bacteria</taxon>
        <taxon>Pseudomonadati</taxon>
        <taxon>Bacteroidota</taxon>
        <taxon>Chitinophagia</taxon>
        <taxon>Chitinophagales</taxon>
        <taxon>Chitinophagaceae</taxon>
        <taxon>Polluticaenibacter</taxon>
    </lineage>
</organism>
<proteinExistence type="predicted"/>
<dbReference type="SUPFAM" id="SSF46785">
    <property type="entry name" value="Winged helix' DNA-binding domain"/>
    <property type="match status" value="1"/>
</dbReference>
<dbReference type="InterPro" id="IPR036390">
    <property type="entry name" value="WH_DNA-bd_sf"/>
</dbReference>
<comment type="caution">
    <text evidence="1">The sequence shown here is derived from an EMBL/GenBank/DDBJ whole genome shotgun (WGS) entry which is preliminary data.</text>
</comment>
<dbReference type="Pfam" id="PF01475">
    <property type="entry name" value="FUR"/>
    <property type="match status" value="1"/>
</dbReference>
<dbReference type="InterPro" id="IPR036388">
    <property type="entry name" value="WH-like_DNA-bd_sf"/>
</dbReference>
<dbReference type="RefSeq" id="WP_407030436.1">
    <property type="nucleotide sequence ID" value="NZ_JAQGEF010000004.1"/>
</dbReference>
<dbReference type="Proteomes" id="UP001210231">
    <property type="component" value="Unassembled WGS sequence"/>
</dbReference>
<name>A0ABT4UGX9_9BACT</name>
<reference evidence="1 2" key="1">
    <citation type="submission" date="2022-12" db="EMBL/GenBank/DDBJ databases">
        <title>Chitinophagaceae gen. sp. nov., a new member of the family Chitinophagaceae, isolated from soil in a chemical factory.</title>
        <authorList>
            <person name="Ke Z."/>
        </authorList>
    </citation>
    <scope>NUCLEOTIDE SEQUENCE [LARGE SCALE GENOMIC DNA]</scope>
    <source>
        <strain evidence="1 2">LY-5</strain>
    </source>
</reference>
<dbReference type="InterPro" id="IPR002481">
    <property type="entry name" value="FUR"/>
</dbReference>
<protein>
    <submittedName>
        <fullName evidence="1">Transcriptional repressor</fullName>
    </submittedName>
</protein>
<dbReference type="EMBL" id="JAQGEF010000004">
    <property type="protein sequence ID" value="MDA3614109.1"/>
    <property type="molecule type" value="Genomic_DNA"/>
</dbReference>
<gene>
    <name evidence="1" type="ORF">O3P16_04780</name>
</gene>
<dbReference type="PANTHER" id="PTHR33202:SF22">
    <property type="entry name" value="HYDROGEN PEROXIDE SENSITIVE REPRESSOR"/>
    <property type="match status" value="1"/>
</dbReference>
<dbReference type="Gene3D" id="1.10.10.10">
    <property type="entry name" value="Winged helix-like DNA-binding domain superfamily/Winged helix DNA-binding domain"/>
    <property type="match status" value="1"/>
</dbReference>
<sequence>MAAKYTDAKELLKQNHMSVTASRCAMIDLFLNSTQGAVRHSDIESELKNIDRVTIYRNLQAFKEKGIIHNIPSTDGAALYALCHSGCTDGHHLDNHVHFSCASCGSTQCLDHISVPEVSLPENFQADKIEMVITGICPKCRVN</sequence>
<keyword evidence="2" id="KW-1185">Reference proteome</keyword>
<evidence type="ECO:0000313" key="1">
    <source>
        <dbReference type="EMBL" id="MDA3614109.1"/>
    </source>
</evidence>
<dbReference type="PANTHER" id="PTHR33202">
    <property type="entry name" value="ZINC UPTAKE REGULATION PROTEIN"/>
    <property type="match status" value="1"/>
</dbReference>
<evidence type="ECO:0000313" key="2">
    <source>
        <dbReference type="Proteomes" id="UP001210231"/>
    </source>
</evidence>